<comment type="similarity">
    <text evidence="1">Belongs to the YciI family.</text>
</comment>
<feature type="domain" description="YCII-related" evidence="2">
    <location>
        <begin position="3"/>
        <end position="80"/>
    </location>
</feature>
<dbReference type="EMBL" id="SWKR01000002">
    <property type="protein sequence ID" value="TKD52101.1"/>
    <property type="molecule type" value="Genomic_DNA"/>
</dbReference>
<proteinExistence type="inferred from homology"/>
<protein>
    <recommendedName>
        <fullName evidence="2">YCII-related domain-containing protein</fullName>
    </recommendedName>
</protein>
<accession>A0A4U1L585</accession>
<evidence type="ECO:0000313" key="3">
    <source>
        <dbReference type="EMBL" id="TKD52101.1"/>
    </source>
</evidence>
<name>A0A4U1L585_9SPHN</name>
<keyword evidence="4" id="KW-1185">Reference proteome</keyword>
<sequence>MCLVLLTYTADLEAVDAHLPAHVAWLEEAMRAGVMVLAGRRQPRTGGVLLFHGEPEAVEAVAATDPFVVEGVATFEVIAFSTSFATAAMREAFAR</sequence>
<organism evidence="3 4">
    <name type="scientific">Sphingomonas baiyangensis</name>
    <dbReference type="NCBI Taxonomy" id="2572576"/>
    <lineage>
        <taxon>Bacteria</taxon>
        <taxon>Pseudomonadati</taxon>
        <taxon>Pseudomonadota</taxon>
        <taxon>Alphaproteobacteria</taxon>
        <taxon>Sphingomonadales</taxon>
        <taxon>Sphingomonadaceae</taxon>
        <taxon>Sphingomonas</taxon>
    </lineage>
</organism>
<evidence type="ECO:0000259" key="2">
    <source>
        <dbReference type="Pfam" id="PF03795"/>
    </source>
</evidence>
<dbReference type="SUPFAM" id="SSF54909">
    <property type="entry name" value="Dimeric alpha+beta barrel"/>
    <property type="match status" value="1"/>
</dbReference>
<dbReference type="InterPro" id="IPR005545">
    <property type="entry name" value="YCII"/>
</dbReference>
<dbReference type="AlphaFoldDB" id="A0A4U1L585"/>
<reference evidence="3 4" key="1">
    <citation type="submission" date="2019-04" db="EMBL/GenBank/DDBJ databases">
        <authorList>
            <person name="Yang Y."/>
            <person name="Wei D."/>
        </authorList>
    </citation>
    <scope>NUCLEOTIDE SEQUENCE [LARGE SCALE GENOMIC DNA]</scope>
    <source>
        <strain evidence="3 4">L-1-4w-11</strain>
    </source>
</reference>
<dbReference type="Proteomes" id="UP000309138">
    <property type="component" value="Unassembled WGS sequence"/>
</dbReference>
<dbReference type="Gene3D" id="3.30.70.1060">
    <property type="entry name" value="Dimeric alpha+beta barrel"/>
    <property type="match status" value="1"/>
</dbReference>
<gene>
    <name evidence="3" type="ORF">FBR43_04185</name>
</gene>
<dbReference type="PANTHER" id="PTHR37828:SF1">
    <property type="entry name" value="YCII-RELATED DOMAIN-CONTAINING PROTEIN"/>
    <property type="match status" value="1"/>
</dbReference>
<comment type="caution">
    <text evidence="3">The sequence shown here is derived from an EMBL/GenBank/DDBJ whole genome shotgun (WGS) entry which is preliminary data.</text>
</comment>
<evidence type="ECO:0000256" key="1">
    <source>
        <dbReference type="ARBA" id="ARBA00007689"/>
    </source>
</evidence>
<evidence type="ECO:0000313" key="4">
    <source>
        <dbReference type="Proteomes" id="UP000309138"/>
    </source>
</evidence>
<dbReference type="OrthoDB" id="9814407at2"/>
<dbReference type="PANTHER" id="PTHR37828">
    <property type="entry name" value="GSR2449 PROTEIN"/>
    <property type="match status" value="1"/>
</dbReference>
<dbReference type="Pfam" id="PF03795">
    <property type="entry name" value="YCII"/>
    <property type="match status" value="1"/>
</dbReference>
<dbReference type="InterPro" id="IPR011008">
    <property type="entry name" value="Dimeric_a/b-barrel"/>
</dbReference>